<dbReference type="EMBL" id="JAIVGD010000005">
    <property type="protein sequence ID" value="KAH0773229.1"/>
    <property type="molecule type" value="Genomic_DNA"/>
</dbReference>
<sequence>MTKVEVRERESESEKLMDVNGIKVQNIVRDLEVDFSLNTMSLSYMNVMEIKFQWIKRDP</sequence>
<evidence type="ECO:0000313" key="2">
    <source>
        <dbReference type="Proteomes" id="UP000826656"/>
    </source>
</evidence>
<accession>A0ABQ7VXM1</accession>
<organism evidence="1 2">
    <name type="scientific">Solanum tuberosum</name>
    <name type="common">Potato</name>
    <dbReference type="NCBI Taxonomy" id="4113"/>
    <lineage>
        <taxon>Eukaryota</taxon>
        <taxon>Viridiplantae</taxon>
        <taxon>Streptophyta</taxon>
        <taxon>Embryophyta</taxon>
        <taxon>Tracheophyta</taxon>
        <taxon>Spermatophyta</taxon>
        <taxon>Magnoliopsida</taxon>
        <taxon>eudicotyledons</taxon>
        <taxon>Gunneridae</taxon>
        <taxon>Pentapetalae</taxon>
        <taxon>asterids</taxon>
        <taxon>lamiids</taxon>
        <taxon>Solanales</taxon>
        <taxon>Solanaceae</taxon>
        <taxon>Solanoideae</taxon>
        <taxon>Solaneae</taxon>
        <taxon>Solanum</taxon>
    </lineage>
</organism>
<comment type="caution">
    <text evidence="1">The sequence shown here is derived from an EMBL/GenBank/DDBJ whole genome shotgun (WGS) entry which is preliminary data.</text>
</comment>
<gene>
    <name evidence="1" type="ORF">KY290_010366</name>
</gene>
<dbReference type="Proteomes" id="UP000826656">
    <property type="component" value="Unassembled WGS sequence"/>
</dbReference>
<protein>
    <submittedName>
        <fullName evidence="1">Uncharacterized protein</fullName>
    </submittedName>
</protein>
<evidence type="ECO:0000313" key="1">
    <source>
        <dbReference type="EMBL" id="KAH0773229.1"/>
    </source>
</evidence>
<keyword evidence="2" id="KW-1185">Reference proteome</keyword>
<proteinExistence type="predicted"/>
<name>A0ABQ7VXM1_SOLTU</name>
<reference evidence="1 2" key="1">
    <citation type="journal article" date="2021" name="bioRxiv">
        <title>Chromosome-scale and haplotype-resolved genome assembly of a tetraploid potato cultivar.</title>
        <authorList>
            <person name="Sun H."/>
            <person name="Jiao W.-B."/>
            <person name="Krause K."/>
            <person name="Campoy J.A."/>
            <person name="Goel M."/>
            <person name="Folz-Donahue K."/>
            <person name="Kukat C."/>
            <person name="Huettel B."/>
            <person name="Schneeberger K."/>
        </authorList>
    </citation>
    <scope>NUCLEOTIDE SEQUENCE [LARGE SCALE GENOMIC DNA]</scope>
    <source>
        <strain evidence="1">SolTubOtavaFocal</strain>
        <tissue evidence="1">Leaves</tissue>
    </source>
</reference>